<sequence>MPRRSRRRYCFPCGIIQVINTSRRMHSMQKFADVRWHFVRNKNPLCIAGLWNELKTGTPHSINQKRRISGIKIAPENRSLEGQKWYQSVFFCLPIFLSESGFVCDQFQIIVSIRTLSRQSICRLITDSTRLTLHIKVLDNMVNSFLVTWPSNRRKKIDIADQRNSSGPRLVRESVGLFILHLEGHRRKSLFISHQNLQLSEGQLKKGKASDAYAHKLKVNHVPVFVQEKGSDWAVDLAT</sequence>
<proteinExistence type="predicted"/>
<protein>
    <submittedName>
        <fullName evidence="1">Uncharacterized protein</fullName>
    </submittedName>
</protein>
<accession>A0A1D6F607</accession>
<reference evidence="1" key="1">
    <citation type="submission" date="2015-12" db="EMBL/GenBank/DDBJ databases">
        <title>Update maize B73 reference genome by single molecule sequencing technologies.</title>
        <authorList>
            <consortium name="Maize Genome Sequencing Project"/>
            <person name="Ware D."/>
        </authorList>
    </citation>
    <scope>NUCLEOTIDE SEQUENCE [LARGE SCALE GENOMIC DNA]</scope>
    <source>
        <tissue evidence="1">Seedling</tissue>
    </source>
</reference>
<gene>
    <name evidence="1" type="ORF">ZEAMMB73_Zm00001d007396</name>
</gene>
<dbReference type="InParanoid" id="A0A1D6F607"/>
<dbReference type="EMBL" id="CM007648">
    <property type="protein sequence ID" value="ONM26706.1"/>
    <property type="molecule type" value="Genomic_DNA"/>
</dbReference>
<dbReference type="IntAct" id="A0A1D6F607">
    <property type="interactions" value="2"/>
</dbReference>
<evidence type="ECO:0000313" key="1">
    <source>
        <dbReference type="EMBL" id="ONM26706.1"/>
    </source>
</evidence>
<organism evidence="1">
    <name type="scientific">Zea mays</name>
    <name type="common">Maize</name>
    <dbReference type="NCBI Taxonomy" id="4577"/>
    <lineage>
        <taxon>Eukaryota</taxon>
        <taxon>Viridiplantae</taxon>
        <taxon>Streptophyta</taxon>
        <taxon>Embryophyta</taxon>
        <taxon>Tracheophyta</taxon>
        <taxon>Spermatophyta</taxon>
        <taxon>Magnoliopsida</taxon>
        <taxon>Liliopsida</taxon>
        <taxon>Poales</taxon>
        <taxon>Poaceae</taxon>
        <taxon>PACMAD clade</taxon>
        <taxon>Panicoideae</taxon>
        <taxon>Andropogonodae</taxon>
        <taxon>Andropogoneae</taxon>
        <taxon>Tripsacinae</taxon>
        <taxon>Zea</taxon>
    </lineage>
</organism>
<dbReference type="AlphaFoldDB" id="A0A1D6F607"/>
<name>A0A1D6F607_MAIZE</name>